<comment type="caution">
    <text evidence="1">The sequence shown here is derived from an EMBL/GenBank/DDBJ whole genome shotgun (WGS) entry which is preliminary data.</text>
</comment>
<gene>
    <name evidence="1" type="ORF">M0R45_009303</name>
</gene>
<keyword evidence="2" id="KW-1185">Reference proteome</keyword>
<evidence type="ECO:0000313" key="2">
    <source>
        <dbReference type="Proteomes" id="UP001457282"/>
    </source>
</evidence>
<accession>A0AAW1Y456</accession>
<dbReference type="AlphaFoldDB" id="A0AAW1Y456"/>
<protein>
    <submittedName>
        <fullName evidence="1">Uncharacterized protein</fullName>
    </submittedName>
</protein>
<organism evidence="1 2">
    <name type="scientific">Rubus argutus</name>
    <name type="common">Southern blackberry</name>
    <dbReference type="NCBI Taxonomy" id="59490"/>
    <lineage>
        <taxon>Eukaryota</taxon>
        <taxon>Viridiplantae</taxon>
        <taxon>Streptophyta</taxon>
        <taxon>Embryophyta</taxon>
        <taxon>Tracheophyta</taxon>
        <taxon>Spermatophyta</taxon>
        <taxon>Magnoliopsida</taxon>
        <taxon>eudicotyledons</taxon>
        <taxon>Gunneridae</taxon>
        <taxon>Pentapetalae</taxon>
        <taxon>rosids</taxon>
        <taxon>fabids</taxon>
        <taxon>Rosales</taxon>
        <taxon>Rosaceae</taxon>
        <taxon>Rosoideae</taxon>
        <taxon>Rosoideae incertae sedis</taxon>
        <taxon>Rubus</taxon>
    </lineage>
</organism>
<name>A0AAW1Y456_RUBAR</name>
<sequence>MRIGYGLFEVDMAVCGDGCEWRIGGFGEFELGLKLWLGLVFTVKAGIEGAALRKLMAWAKRVTVLQFSEAVAMRPWPWGRRRGARQEQAAMVWMDFNNGRDGVAVSCGTGGTSSGLEVADSLVGVLGA</sequence>
<dbReference type="EMBL" id="JBEDUW010000002">
    <property type="protein sequence ID" value="KAK9943702.1"/>
    <property type="molecule type" value="Genomic_DNA"/>
</dbReference>
<proteinExistence type="predicted"/>
<dbReference type="Proteomes" id="UP001457282">
    <property type="component" value="Unassembled WGS sequence"/>
</dbReference>
<reference evidence="1 2" key="1">
    <citation type="journal article" date="2023" name="G3 (Bethesda)">
        <title>A chromosome-length genome assembly and annotation of blackberry (Rubus argutus, cv. 'Hillquist').</title>
        <authorList>
            <person name="Bruna T."/>
            <person name="Aryal R."/>
            <person name="Dudchenko O."/>
            <person name="Sargent D.J."/>
            <person name="Mead D."/>
            <person name="Buti M."/>
            <person name="Cavallini A."/>
            <person name="Hytonen T."/>
            <person name="Andres J."/>
            <person name="Pham M."/>
            <person name="Weisz D."/>
            <person name="Mascagni F."/>
            <person name="Usai G."/>
            <person name="Natali L."/>
            <person name="Bassil N."/>
            <person name="Fernandez G.E."/>
            <person name="Lomsadze A."/>
            <person name="Armour M."/>
            <person name="Olukolu B."/>
            <person name="Poorten T."/>
            <person name="Britton C."/>
            <person name="Davik J."/>
            <person name="Ashrafi H."/>
            <person name="Aiden E.L."/>
            <person name="Borodovsky M."/>
            <person name="Worthington M."/>
        </authorList>
    </citation>
    <scope>NUCLEOTIDE SEQUENCE [LARGE SCALE GENOMIC DNA]</scope>
    <source>
        <strain evidence="1">PI 553951</strain>
    </source>
</reference>
<evidence type="ECO:0000313" key="1">
    <source>
        <dbReference type="EMBL" id="KAK9943702.1"/>
    </source>
</evidence>